<protein>
    <submittedName>
        <fullName evidence="2">Conjugative transfer region protein TrbK</fullName>
    </submittedName>
</protein>
<dbReference type="NCBIfam" id="TIGR04360">
    <property type="entry name" value="other_trbK"/>
    <property type="match status" value="1"/>
</dbReference>
<evidence type="ECO:0000313" key="2">
    <source>
        <dbReference type="EMBL" id="SMH29572.1"/>
    </source>
</evidence>
<evidence type="ECO:0000313" key="3">
    <source>
        <dbReference type="Proteomes" id="UP000193083"/>
    </source>
</evidence>
<evidence type="ECO:0000256" key="1">
    <source>
        <dbReference type="SAM" id="MobiDB-lite"/>
    </source>
</evidence>
<gene>
    <name evidence="2" type="ORF">SAMN02982922_0910</name>
</gene>
<dbReference type="InterPro" id="IPR027587">
    <property type="entry name" value="TrbK"/>
</dbReference>
<sequence length="90" mass="10006">MMDGKMFGRLALVIVLAVAVTATAVHRARENPSDATRPSPTLRSETPRADPLRETLRRCQQIGEAATRDAGCLAAWDENRRRFLSSARRD</sequence>
<reference evidence="2 3" key="1">
    <citation type="submission" date="2017-04" db="EMBL/GenBank/DDBJ databases">
        <authorList>
            <person name="Afonso C.L."/>
            <person name="Miller P.J."/>
            <person name="Scott M.A."/>
            <person name="Spackman E."/>
            <person name="Goraichik I."/>
            <person name="Dimitrov K.M."/>
            <person name="Suarez D.L."/>
            <person name="Swayne D.E."/>
        </authorList>
    </citation>
    <scope>NUCLEOTIDE SEQUENCE [LARGE SCALE GENOMIC DNA]</scope>
    <source>
        <strain evidence="2 3">B5P</strain>
    </source>
</reference>
<feature type="compositionally biased region" description="Polar residues" evidence="1">
    <location>
        <begin position="33"/>
        <end position="44"/>
    </location>
</feature>
<dbReference type="Pfam" id="PF20084">
    <property type="entry name" value="TrbK"/>
    <property type="match status" value="1"/>
</dbReference>
<proteinExistence type="predicted"/>
<accession>A0A1X7MZU9</accession>
<dbReference type="EMBL" id="FXBL01000004">
    <property type="protein sequence ID" value="SMH29572.1"/>
    <property type="molecule type" value="Genomic_DNA"/>
</dbReference>
<organism evidence="2 3">
    <name type="scientific">Mesorhizobium australicum</name>
    <dbReference type="NCBI Taxonomy" id="536018"/>
    <lineage>
        <taxon>Bacteria</taxon>
        <taxon>Pseudomonadati</taxon>
        <taxon>Pseudomonadota</taxon>
        <taxon>Alphaproteobacteria</taxon>
        <taxon>Hyphomicrobiales</taxon>
        <taxon>Phyllobacteriaceae</taxon>
        <taxon>Mesorhizobium</taxon>
    </lineage>
</organism>
<feature type="compositionally biased region" description="Basic and acidic residues" evidence="1">
    <location>
        <begin position="45"/>
        <end position="54"/>
    </location>
</feature>
<dbReference type="AlphaFoldDB" id="A0A1X7MZU9"/>
<feature type="region of interest" description="Disordered" evidence="1">
    <location>
        <begin position="26"/>
        <end position="54"/>
    </location>
</feature>
<name>A0A1X7MZU9_9HYPH</name>
<keyword evidence="3" id="KW-1185">Reference proteome</keyword>
<dbReference type="Proteomes" id="UP000193083">
    <property type="component" value="Unassembled WGS sequence"/>
</dbReference>